<reference evidence="6" key="1">
    <citation type="journal article" date="2014" name="Int. J. Syst. Evol. Microbiol.">
        <title>Complete genome sequence of Corynebacterium casei LMG S-19264T (=DSM 44701T), isolated from a smear-ripened cheese.</title>
        <authorList>
            <consortium name="US DOE Joint Genome Institute (JGI-PGF)"/>
            <person name="Walter F."/>
            <person name="Albersmeier A."/>
            <person name="Kalinowski J."/>
            <person name="Ruckert C."/>
        </authorList>
    </citation>
    <scope>NUCLEOTIDE SEQUENCE</scope>
    <source>
        <strain evidence="6">JCM 4988</strain>
    </source>
</reference>
<evidence type="ECO:0000313" key="7">
    <source>
        <dbReference type="Proteomes" id="UP000630936"/>
    </source>
</evidence>
<keyword evidence="2 4" id="KW-0547">Nucleotide-binding</keyword>
<dbReference type="PANTHER" id="PTHR43585">
    <property type="entry name" value="FUMIPYRROLE BIOSYNTHESIS PROTEIN C"/>
    <property type="match status" value="1"/>
</dbReference>
<evidence type="ECO:0000313" key="6">
    <source>
        <dbReference type="EMBL" id="GGZ16104.1"/>
    </source>
</evidence>
<dbReference type="GO" id="GO:0005524">
    <property type="term" value="F:ATP binding"/>
    <property type="evidence" value="ECO:0007669"/>
    <property type="project" value="UniProtKB-UniRule"/>
</dbReference>
<dbReference type="InterPro" id="IPR011761">
    <property type="entry name" value="ATP-grasp"/>
</dbReference>
<keyword evidence="1" id="KW-0436">Ligase</keyword>
<accession>A0A918PMP9</accession>
<dbReference type="InterPro" id="IPR052032">
    <property type="entry name" value="ATP-dep_AA_Ligase"/>
</dbReference>
<gene>
    <name evidence="6" type="ORF">GCM10010387_05740</name>
</gene>
<dbReference type="Proteomes" id="UP000630936">
    <property type="component" value="Unassembled WGS sequence"/>
</dbReference>
<proteinExistence type="predicted"/>
<dbReference type="PANTHER" id="PTHR43585:SF2">
    <property type="entry name" value="ATP-GRASP ENZYME FSQD"/>
    <property type="match status" value="1"/>
</dbReference>
<reference evidence="6" key="2">
    <citation type="submission" date="2020-09" db="EMBL/GenBank/DDBJ databases">
        <authorList>
            <person name="Sun Q."/>
            <person name="Ohkuma M."/>
        </authorList>
    </citation>
    <scope>NUCLEOTIDE SEQUENCE</scope>
    <source>
        <strain evidence="6">JCM 4988</strain>
    </source>
</reference>
<comment type="caution">
    <text evidence="6">The sequence shown here is derived from an EMBL/GenBank/DDBJ whole genome shotgun (WGS) entry which is preliminary data.</text>
</comment>
<evidence type="ECO:0000256" key="2">
    <source>
        <dbReference type="ARBA" id="ARBA00022741"/>
    </source>
</evidence>
<feature type="domain" description="ATP-grasp" evidence="5">
    <location>
        <begin position="125"/>
        <end position="327"/>
    </location>
</feature>
<keyword evidence="7" id="KW-1185">Reference proteome</keyword>
<dbReference type="RefSeq" id="WP_190121196.1">
    <property type="nucleotide sequence ID" value="NZ_BMWG01000001.1"/>
</dbReference>
<evidence type="ECO:0000259" key="5">
    <source>
        <dbReference type="PROSITE" id="PS50975"/>
    </source>
</evidence>
<dbReference type="AlphaFoldDB" id="A0A918PMP9"/>
<organism evidence="6 7">
    <name type="scientific">Streptomyces inusitatus</name>
    <dbReference type="NCBI Taxonomy" id="68221"/>
    <lineage>
        <taxon>Bacteria</taxon>
        <taxon>Bacillati</taxon>
        <taxon>Actinomycetota</taxon>
        <taxon>Actinomycetes</taxon>
        <taxon>Kitasatosporales</taxon>
        <taxon>Streptomycetaceae</taxon>
        <taxon>Streptomyces</taxon>
    </lineage>
</organism>
<evidence type="ECO:0000256" key="4">
    <source>
        <dbReference type="PROSITE-ProRule" id="PRU00409"/>
    </source>
</evidence>
<keyword evidence="3 4" id="KW-0067">ATP-binding</keyword>
<dbReference type="GO" id="GO:0016874">
    <property type="term" value="F:ligase activity"/>
    <property type="evidence" value="ECO:0007669"/>
    <property type="project" value="UniProtKB-KW"/>
</dbReference>
<sequence length="427" mass="45984">MTETDSPAAGVKGLRRVAVVYDLGAAGVIDIVTAFEEFAVPIFICPDSGHEEYPTDLMADFGVLCDIRGMDFSDSVERVRELAPEGIVTYSDYQLELTSRLAADLGLPFHTPAVVQALTRKSVQRRLLNACGASDVSGEPVTDRRSLLDAFARSGGPAVLKPDIGTGSRSTYRIETVHDAERASGEVFPDGAGAGAHEPFVLEAEIASSHSENPWADYVSVDSAVFHDRIEHLAVIGKFPMAKPYRETGSFFPANLSARSAAEVASVVSGAIRGLGIRLGVCHTEVKLSPDGPQVIEVNGRLGGRVNELVRQTGGPSMVGIAARLALCETETPAAVDGWDPSRIAFLYAKAPPPEAKRLLTLHGVEQLRERAEISRVSAEYEEGDTLDWRRGRQGNIYVCYGEVGTHGELFQLVSDIDRTVSLTFEN</sequence>
<protein>
    <recommendedName>
        <fullName evidence="5">ATP-grasp domain-containing protein</fullName>
    </recommendedName>
</protein>
<dbReference type="Gene3D" id="3.30.470.20">
    <property type="entry name" value="ATP-grasp fold, B domain"/>
    <property type="match status" value="1"/>
</dbReference>
<dbReference type="SUPFAM" id="SSF56059">
    <property type="entry name" value="Glutathione synthetase ATP-binding domain-like"/>
    <property type="match status" value="1"/>
</dbReference>
<evidence type="ECO:0000256" key="3">
    <source>
        <dbReference type="ARBA" id="ARBA00022840"/>
    </source>
</evidence>
<dbReference type="PROSITE" id="PS50975">
    <property type="entry name" value="ATP_GRASP"/>
    <property type="match status" value="1"/>
</dbReference>
<dbReference type="GO" id="GO:0046872">
    <property type="term" value="F:metal ion binding"/>
    <property type="evidence" value="ECO:0007669"/>
    <property type="project" value="InterPro"/>
</dbReference>
<dbReference type="EMBL" id="BMWG01000001">
    <property type="protein sequence ID" value="GGZ16104.1"/>
    <property type="molecule type" value="Genomic_DNA"/>
</dbReference>
<evidence type="ECO:0000256" key="1">
    <source>
        <dbReference type="ARBA" id="ARBA00022598"/>
    </source>
</evidence>
<name>A0A918PMP9_9ACTN</name>